<organism evidence="2 3">
    <name type="scientific">Eutypa lata (strain UCR-EL1)</name>
    <name type="common">Grapevine dieback disease fungus</name>
    <name type="synonym">Eutypa armeniacae</name>
    <dbReference type="NCBI Taxonomy" id="1287681"/>
    <lineage>
        <taxon>Eukaryota</taxon>
        <taxon>Fungi</taxon>
        <taxon>Dikarya</taxon>
        <taxon>Ascomycota</taxon>
        <taxon>Pezizomycotina</taxon>
        <taxon>Sordariomycetes</taxon>
        <taxon>Xylariomycetidae</taxon>
        <taxon>Xylariales</taxon>
        <taxon>Diatrypaceae</taxon>
        <taxon>Eutypa</taxon>
    </lineage>
</organism>
<sequence length="83" mass="8761">MPISTSDIAEQAQGSRANPQSTSSPTQDGGQSNNNNNGRNPSTGAGVNTGAGTSREKTEAELEADRLYEERMEEEYAKREGGA</sequence>
<feature type="region of interest" description="Disordered" evidence="1">
    <location>
        <begin position="1"/>
        <end position="83"/>
    </location>
</feature>
<dbReference type="AlphaFoldDB" id="M7SH98"/>
<protein>
    <submittedName>
        <fullName evidence="2">Uncharacterized protein</fullName>
    </submittedName>
</protein>
<dbReference type="EMBL" id="KB707196">
    <property type="protein sequence ID" value="EMR63618.1"/>
    <property type="molecule type" value="Genomic_DNA"/>
</dbReference>
<gene>
    <name evidence="2" type="ORF">UCREL1_9432</name>
</gene>
<dbReference type="OrthoDB" id="4778845at2759"/>
<feature type="compositionally biased region" description="Basic and acidic residues" evidence="1">
    <location>
        <begin position="54"/>
        <end position="83"/>
    </location>
</feature>
<dbReference type="HOGENOM" id="CLU_150129_0_0_1"/>
<evidence type="ECO:0000313" key="3">
    <source>
        <dbReference type="Proteomes" id="UP000012174"/>
    </source>
</evidence>
<keyword evidence="3" id="KW-1185">Reference proteome</keyword>
<reference evidence="3" key="1">
    <citation type="journal article" date="2013" name="Genome Announc.">
        <title>Draft genome sequence of the grapevine dieback fungus Eutypa lata UCR-EL1.</title>
        <authorList>
            <person name="Blanco-Ulate B."/>
            <person name="Rolshausen P.E."/>
            <person name="Cantu D."/>
        </authorList>
    </citation>
    <scope>NUCLEOTIDE SEQUENCE [LARGE SCALE GENOMIC DNA]</scope>
    <source>
        <strain evidence="3">UCR-EL1</strain>
    </source>
</reference>
<evidence type="ECO:0000256" key="1">
    <source>
        <dbReference type="SAM" id="MobiDB-lite"/>
    </source>
</evidence>
<name>M7SH98_EUTLA</name>
<dbReference type="Proteomes" id="UP000012174">
    <property type="component" value="Unassembled WGS sequence"/>
</dbReference>
<evidence type="ECO:0000313" key="2">
    <source>
        <dbReference type="EMBL" id="EMR63618.1"/>
    </source>
</evidence>
<accession>M7SH98</accession>
<feature type="compositionally biased region" description="Polar residues" evidence="1">
    <location>
        <begin position="1"/>
        <end position="52"/>
    </location>
</feature>
<proteinExistence type="predicted"/>
<dbReference type="KEGG" id="ela:UCREL1_9432"/>
<dbReference type="eggNOG" id="ENOG502T4IP">
    <property type="taxonomic scope" value="Eukaryota"/>
</dbReference>